<dbReference type="EMBL" id="CADCXV010000876">
    <property type="protein sequence ID" value="CAB0037890.1"/>
    <property type="molecule type" value="Genomic_DNA"/>
</dbReference>
<keyword evidence="2" id="KW-1185">Reference proteome</keyword>
<dbReference type="AlphaFoldDB" id="A0A6H5IQK6"/>
<evidence type="ECO:0000313" key="1">
    <source>
        <dbReference type="EMBL" id="CAB0037890.1"/>
    </source>
</evidence>
<proteinExistence type="predicted"/>
<sequence>MSSYTAQEINDRIVFRQSNDEIIKIYESDPEYAARIDDVLGEYIDYLEKIDFPARSTSRSPCRTTTTINSSSIAVNNAWNSQTTIAIEKLTTMMMMRRCGIVQSSISVNFKAIKILNDFDEGIKVWLEHYDYKLRIAPCAMSVVENLEKRGYELDQGDVLMIMKWFAKYGLFEKSEELEKCLYKDEEFRRAPPSRCSSSSRKPRVRKQQARSAITRSYVMRVYIYYATLCIPTSPRNLAIDLPRIPPPREQRRYIYIQLAYNNKRGHRRRRRRCCLYWFRAYSARLLLLRESQLSAILRRFKSFARSPTIIRKL</sequence>
<accession>A0A6H5IQK6</accession>
<evidence type="ECO:0000313" key="2">
    <source>
        <dbReference type="Proteomes" id="UP000479190"/>
    </source>
</evidence>
<protein>
    <submittedName>
        <fullName evidence="1">Uncharacterized protein</fullName>
    </submittedName>
</protein>
<organism evidence="1 2">
    <name type="scientific">Trichogramma brassicae</name>
    <dbReference type="NCBI Taxonomy" id="86971"/>
    <lineage>
        <taxon>Eukaryota</taxon>
        <taxon>Metazoa</taxon>
        <taxon>Ecdysozoa</taxon>
        <taxon>Arthropoda</taxon>
        <taxon>Hexapoda</taxon>
        <taxon>Insecta</taxon>
        <taxon>Pterygota</taxon>
        <taxon>Neoptera</taxon>
        <taxon>Endopterygota</taxon>
        <taxon>Hymenoptera</taxon>
        <taxon>Apocrita</taxon>
        <taxon>Proctotrupomorpha</taxon>
        <taxon>Chalcidoidea</taxon>
        <taxon>Trichogrammatidae</taxon>
        <taxon>Trichogramma</taxon>
    </lineage>
</organism>
<dbReference type="Proteomes" id="UP000479190">
    <property type="component" value="Unassembled WGS sequence"/>
</dbReference>
<gene>
    <name evidence="1" type="ORF">TBRA_LOCUS9698</name>
</gene>
<reference evidence="1 2" key="1">
    <citation type="submission" date="2020-02" db="EMBL/GenBank/DDBJ databases">
        <authorList>
            <person name="Ferguson B K."/>
        </authorList>
    </citation>
    <scope>NUCLEOTIDE SEQUENCE [LARGE SCALE GENOMIC DNA]</scope>
</reference>
<name>A0A6H5IQK6_9HYME</name>